<dbReference type="SUPFAM" id="SSF53335">
    <property type="entry name" value="S-adenosyl-L-methionine-dependent methyltransferases"/>
    <property type="match status" value="1"/>
</dbReference>
<keyword evidence="6" id="KW-1185">Reference proteome</keyword>
<name>A0ABQ6MNQ4_9STRA</name>
<dbReference type="InterPro" id="IPR025714">
    <property type="entry name" value="Methyltranfer_dom"/>
</dbReference>
<sequence>MTAEDAAAICEHTQRLQSGARILIAGCGTSRVVDRLALLCPGAEVVACDISDVVIAQGKARCSTGRNSNVVFAKGDARDMREFSSGSFDLVLDKGTFAALEAVSLAEEVPAFCESHRLLKESGVLVTVGLGYPCGELLQLMRDRRVAWEVEAKGKVAGVRSDCVAFVLRPVQETEFDEHVPVRYFADDLTWDDSEAEEVVVRGGVLAKR</sequence>
<gene>
    <name evidence="5" type="ORF">TeGR_g15066</name>
</gene>
<reference evidence="5 6" key="1">
    <citation type="journal article" date="2023" name="Commun. Biol.">
        <title>Genome analysis of Parmales, the sister group of diatoms, reveals the evolutionary specialization of diatoms from phago-mixotrophs to photoautotrophs.</title>
        <authorList>
            <person name="Ban H."/>
            <person name="Sato S."/>
            <person name="Yoshikawa S."/>
            <person name="Yamada K."/>
            <person name="Nakamura Y."/>
            <person name="Ichinomiya M."/>
            <person name="Sato N."/>
            <person name="Blanc-Mathieu R."/>
            <person name="Endo H."/>
            <person name="Kuwata A."/>
            <person name="Ogata H."/>
        </authorList>
    </citation>
    <scope>NUCLEOTIDE SEQUENCE [LARGE SCALE GENOMIC DNA]</scope>
</reference>
<evidence type="ECO:0000256" key="3">
    <source>
        <dbReference type="ARBA" id="ARBA00022679"/>
    </source>
</evidence>
<dbReference type="EMBL" id="BRYB01000429">
    <property type="protein sequence ID" value="GMI29884.1"/>
    <property type="molecule type" value="Genomic_DNA"/>
</dbReference>
<comment type="caution">
    <text evidence="5">The sequence shown here is derived from an EMBL/GenBank/DDBJ whole genome shotgun (WGS) entry which is preliminary data.</text>
</comment>
<dbReference type="Gene3D" id="3.40.50.150">
    <property type="entry name" value="Vaccinia Virus protein VP39"/>
    <property type="match status" value="1"/>
</dbReference>
<dbReference type="Proteomes" id="UP001165060">
    <property type="component" value="Unassembled WGS sequence"/>
</dbReference>
<feature type="domain" description="Methyltransferase" evidence="4">
    <location>
        <begin position="17"/>
        <end position="127"/>
    </location>
</feature>
<protein>
    <recommendedName>
        <fullName evidence="4">Methyltransferase domain-containing protein</fullName>
    </recommendedName>
</protein>
<dbReference type="PANTHER" id="PTHR12176:SF79">
    <property type="entry name" value="METHYLTRANSFERASE TYPE 11 DOMAIN-CONTAINING PROTEIN"/>
    <property type="match status" value="1"/>
</dbReference>
<evidence type="ECO:0000259" key="4">
    <source>
        <dbReference type="Pfam" id="PF13847"/>
    </source>
</evidence>
<evidence type="ECO:0000256" key="1">
    <source>
        <dbReference type="ARBA" id="ARBA00008361"/>
    </source>
</evidence>
<proteinExistence type="inferred from homology"/>
<keyword evidence="3" id="KW-0808">Transferase</keyword>
<accession>A0ABQ6MNQ4</accession>
<keyword evidence="2" id="KW-0489">Methyltransferase</keyword>
<organism evidence="5 6">
    <name type="scientific">Tetraparma gracilis</name>
    <dbReference type="NCBI Taxonomy" id="2962635"/>
    <lineage>
        <taxon>Eukaryota</taxon>
        <taxon>Sar</taxon>
        <taxon>Stramenopiles</taxon>
        <taxon>Ochrophyta</taxon>
        <taxon>Bolidophyceae</taxon>
        <taxon>Parmales</taxon>
        <taxon>Triparmaceae</taxon>
        <taxon>Tetraparma</taxon>
    </lineage>
</organism>
<evidence type="ECO:0000256" key="2">
    <source>
        <dbReference type="ARBA" id="ARBA00022603"/>
    </source>
</evidence>
<dbReference type="InterPro" id="IPR029063">
    <property type="entry name" value="SAM-dependent_MTases_sf"/>
</dbReference>
<dbReference type="CDD" id="cd02440">
    <property type="entry name" value="AdoMet_MTases"/>
    <property type="match status" value="1"/>
</dbReference>
<dbReference type="PANTHER" id="PTHR12176">
    <property type="entry name" value="SAM-DEPENDENT METHYLTRANSFERASE SUPERFAMILY PROTEIN"/>
    <property type="match status" value="1"/>
</dbReference>
<comment type="similarity">
    <text evidence="1">Belongs to the methyltransferase superfamily.</text>
</comment>
<evidence type="ECO:0000313" key="5">
    <source>
        <dbReference type="EMBL" id="GMI29884.1"/>
    </source>
</evidence>
<dbReference type="InterPro" id="IPR051419">
    <property type="entry name" value="Lys/N-term_MeTrsfase_sf"/>
</dbReference>
<dbReference type="Pfam" id="PF13847">
    <property type="entry name" value="Methyltransf_31"/>
    <property type="match status" value="1"/>
</dbReference>
<evidence type="ECO:0000313" key="6">
    <source>
        <dbReference type="Proteomes" id="UP001165060"/>
    </source>
</evidence>